<accession>A0A0D7CQN2</accession>
<dbReference type="Pfam" id="PF13396">
    <property type="entry name" value="PLDc_N"/>
    <property type="match status" value="1"/>
</dbReference>
<feature type="transmembrane region" description="Helical" evidence="6">
    <location>
        <begin position="12"/>
        <end position="40"/>
    </location>
</feature>
<keyword evidence="5 6" id="KW-0472">Membrane</keyword>
<evidence type="ECO:0000256" key="2">
    <source>
        <dbReference type="ARBA" id="ARBA00022475"/>
    </source>
</evidence>
<dbReference type="PATRIC" id="fig|1240678.4.peg.1670"/>
<evidence type="ECO:0000256" key="3">
    <source>
        <dbReference type="ARBA" id="ARBA00022692"/>
    </source>
</evidence>
<sequence length="84" mass="8842">MQAQLAHQMALAPVGNIVIGGMAASAIVGCLVLFFGALLSIVRSDLTGGMKLVWIVFALAAPFLGCLLWFLVGRRDSQRRAGIA</sequence>
<organism evidence="8 9">
    <name type="scientific">Streptomyces natalensis ATCC 27448</name>
    <dbReference type="NCBI Taxonomy" id="1240678"/>
    <lineage>
        <taxon>Bacteria</taxon>
        <taxon>Bacillati</taxon>
        <taxon>Actinomycetota</taxon>
        <taxon>Actinomycetes</taxon>
        <taxon>Kitasatosporales</taxon>
        <taxon>Streptomycetaceae</taxon>
        <taxon>Streptomyces</taxon>
    </lineage>
</organism>
<feature type="domain" description="Cardiolipin synthase N-terminal" evidence="7">
    <location>
        <begin position="32"/>
        <end position="74"/>
    </location>
</feature>
<keyword evidence="3 6" id="KW-0812">Transmembrane</keyword>
<dbReference type="EMBL" id="JRKI01000009">
    <property type="protein sequence ID" value="KIZ18533.1"/>
    <property type="molecule type" value="Genomic_DNA"/>
</dbReference>
<keyword evidence="4 6" id="KW-1133">Transmembrane helix</keyword>
<evidence type="ECO:0000259" key="7">
    <source>
        <dbReference type="Pfam" id="PF13396"/>
    </source>
</evidence>
<reference evidence="8 9" key="1">
    <citation type="submission" date="2014-09" db="EMBL/GenBank/DDBJ databases">
        <title>Draft genome sequence of Streptomyces natalensis ATCC 27448, producer of the antifungal pimaricin.</title>
        <authorList>
            <person name="Mendes M.V."/>
            <person name="Beites T."/>
            <person name="Pires S."/>
            <person name="Santos C.L."/>
            <person name="Moradas-Ferreira P."/>
        </authorList>
    </citation>
    <scope>NUCLEOTIDE SEQUENCE [LARGE SCALE GENOMIC DNA]</scope>
    <source>
        <strain evidence="8 9">ATCC 27448</strain>
    </source>
</reference>
<dbReference type="InterPro" id="IPR027379">
    <property type="entry name" value="CLS_N"/>
</dbReference>
<evidence type="ECO:0000313" key="9">
    <source>
        <dbReference type="Proteomes" id="UP000032458"/>
    </source>
</evidence>
<evidence type="ECO:0000256" key="4">
    <source>
        <dbReference type="ARBA" id="ARBA00022989"/>
    </source>
</evidence>
<evidence type="ECO:0000313" key="8">
    <source>
        <dbReference type="EMBL" id="KIZ18533.1"/>
    </source>
</evidence>
<dbReference type="GO" id="GO:0005886">
    <property type="term" value="C:plasma membrane"/>
    <property type="evidence" value="ECO:0007669"/>
    <property type="project" value="UniProtKB-SubCell"/>
</dbReference>
<keyword evidence="9" id="KW-1185">Reference proteome</keyword>
<feature type="transmembrane region" description="Helical" evidence="6">
    <location>
        <begin position="52"/>
        <end position="72"/>
    </location>
</feature>
<dbReference type="AlphaFoldDB" id="A0A0D7CQN2"/>
<dbReference type="Proteomes" id="UP000032458">
    <property type="component" value="Unassembled WGS sequence"/>
</dbReference>
<name>A0A0D7CQN2_9ACTN</name>
<proteinExistence type="predicted"/>
<evidence type="ECO:0000256" key="6">
    <source>
        <dbReference type="SAM" id="Phobius"/>
    </source>
</evidence>
<comment type="subcellular location">
    <subcellularLocation>
        <location evidence="1">Cell membrane</location>
        <topology evidence="1">Multi-pass membrane protein</topology>
    </subcellularLocation>
</comment>
<protein>
    <recommendedName>
        <fullName evidence="7">Cardiolipin synthase N-terminal domain-containing protein</fullName>
    </recommendedName>
</protein>
<gene>
    <name evidence="8" type="ORF">SNA_07970</name>
</gene>
<evidence type="ECO:0000256" key="1">
    <source>
        <dbReference type="ARBA" id="ARBA00004651"/>
    </source>
</evidence>
<comment type="caution">
    <text evidence="8">The sequence shown here is derived from an EMBL/GenBank/DDBJ whole genome shotgun (WGS) entry which is preliminary data.</text>
</comment>
<evidence type="ECO:0000256" key="5">
    <source>
        <dbReference type="ARBA" id="ARBA00023136"/>
    </source>
</evidence>
<keyword evidence="2" id="KW-1003">Cell membrane</keyword>